<dbReference type="PANTHER" id="PTHR33021:SF507">
    <property type="entry name" value="PHYTOCYANIN DOMAIN-CONTAINING PROTEIN"/>
    <property type="match status" value="1"/>
</dbReference>
<dbReference type="InterPro" id="IPR008972">
    <property type="entry name" value="Cupredoxin"/>
</dbReference>
<evidence type="ECO:0000259" key="6">
    <source>
        <dbReference type="PROSITE" id="PS51485"/>
    </source>
</evidence>
<feature type="transmembrane region" description="Helical" evidence="4">
    <location>
        <begin position="176"/>
        <end position="193"/>
    </location>
</feature>
<dbReference type="SUPFAM" id="SSF49503">
    <property type="entry name" value="Cupredoxins"/>
    <property type="match status" value="1"/>
</dbReference>
<dbReference type="OrthoDB" id="581242at2759"/>
<dbReference type="PANTHER" id="PTHR33021">
    <property type="entry name" value="BLUE COPPER PROTEIN"/>
    <property type="match status" value="1"/>
</dbReference>
<dbReference type="AlphaFoldDB" id="A0A2U1NTI6"/>
<organism evidence="7 8">
    <name type="scientific">Artemisia annua</name>
    <name type="common">Sweet wormwood</name>
    <dbReference type="NCBI Taxonomy" id="35608"/>
    <lineage>
        <taxon>Eukaryota</taxon>
        <taxon>Viridiplantae</taxon>
        <taxon>Streptophyta</taxon>
        <taxon>Embryophyta</taxon>
        <taxon>Tracheophyta</taxon>
        <taxon>Spermatophyta</taxon>
        <taxon>Magnoliopsida</taxon>
        <taxon>eudicotyledons</taxon>
        <taxon>Gunneridae</taxon>
        <taxon>Pentapetalae</taxon>
        <taxon>asterids</taxon>
        <taxon>campanulids</taxon>
        <taxon>Asterales</taxon>
        <taxon>Asteraceae</taxon>
        <taxon>Asteroideae</taxon>
        <taxon>Anthemideae</taxon>
        <taxon>Artemisiinae</taxon>
        <taxon>Artemisia</taxon>
    </lineage>
</organism>
<dbReference type="FunFam" id="2.60.40.420:FF:000003">
    <property type="entry name" value="Blue copper"/>
    <property type="match status" value="1"/>
</dbReference>
<evidence type="ECO:0000313" key="8">
    <source>
        <dbReference type="Proteomes" id="UP000245207"/>
    </source>
</evidence>
<dbReference type="Proteomes" id="UP000245207">
    <property type="component" value="Unassembled WGS sequence"/>
</dbReference>
<feature type="signal peptide" evidence="5">
    <location>
        <begin position="1"/>
        <end position="23"/>
    </location>
</feature>
<protein>
    <submittedName>
        <fullName evidence="7">Cupredoxin</fullName>
    </submittedName>
</protein>
<name>A0A2U1NTI6_ARTAN</name>
<keyword evidence="1" id="KW-0479">Metal-binding</keyword>
<dbReference type="GO" id="GO:0046872">
    <property type="term" value="F:metal ion binding"/>
    <property type="evidence" value="ECO:0007669"/>
    <property type="project" value="UniProtKB-KW"/>
</dbReference>
<keyword evidence="4" id="KW-1133">Transmembrane helix</keyword>
<evidence type="ECO:0000256" key="5">
    <source>
        <dbReference type="SAM" id="SignalP"/>
    </source>
</evidence>
<proteinExistence type="predicted"/>
<reference evidence="7 8" key="1">
    <citation type="journal article" date="2018" name="Mol. Plant">
        <title>The genome of Artemisia annua provides insight into the evolution of Asteraceae family and artemisinin biosynthesis.</title>
        <authorList>
            <person name="Shen Q."/>
            <person name="Zhang L."/>
            <person name="Liao Z."/>
            <person name="Wang S."/>
            <person name="Yan T."/>
            <person name="Shi P."/>
            <person name="Liu M."/>
            <person name="Fu X."/>
            <person name="Pan Q."/>
            <person name="Wang Y."/>
            <person name="Lv Z."/>
            <person name="Lu X."/>
            <person name="Zhang F."/>
            <person name="Jiang W."/>
            <person name="Ma Y."/>
            <person name="Chen M."/>
            <person name="Hao X."/>
            <person name="Li L."/>
            <person name="Tang Y."/>
            <person name="Lv G."/>
            <person name="Zhou Y."/>
            <person name="Sun X."/>
            <person name="Brodelius P.E."/>
            <person name="Rose J.K.C."/>
            <person name="Tang K."/>
        </authorList>
    </citation>
    <scope>NUCLEOTIDE SEQUENCE [LARGE SCALE GENOMIC DNA]</scope>
    <source>
        <strain evidence="8">cv. Huhao1</strain>
        <tissue evidence="7">Leaf</tissue>
    </source>
</reference>
<dbReference type="PROSITE" id="PS51485">
    <property type="entry name" value="PHYTOCYANIN"/>
    <property type="match status" value="1"/>
</dbReference>
<keyword evidence="2" id="KW-0325">Glycoprotein</keyword>
<feature type="chain" id="PRO_5015576218" evidence="5">
    <location>
        <begin position="24"/>
        <end position="194"/>
    </location>
</feature>
<keyword evidence="4" id="KW-0812">Transmembrane</keyword>
<dbReference type="GO" id="GO:0005886">
    <property type="term" value="C:plasma membrane"/>
    <property type="evidence" value="ECO:0007669"/>
    <property type="project" value="TreeGrafter"/>
</dbReference>
<evidence type="ECO:0000256" key="3">
    <source>
        <dbReference type="SAM" id="MobiDB-lite"/>
    </source>
</evidence>
<feature type="region of interest" description="Disordered" evidence="3">
    <location>
        <begin position="129"/>
        <end position="162"/>
    </location>
</feature>
<evidence type="ECO:0000256" key="2">
    <source>
        <dbReference type="ARBA" id="ARBA00023180"/>
    </source>
</evidence>
<feature type="compositionally biased region" description="Low complexity" evidence="3">
    <location>
        <begin position="129"/>
        <end position="158"/>
    </location>
</feature>
<keyword evidence="8" id="KW-1185">Reference proteome</keyword>
<dbReference type="GO" id="GO:0009055">
    <property type="term" value="F:electron transfer activity"/>
    <property type="evidence" value="ECO:0007669"/>
    <property type="project" value="InterPro"/>
</dbReference>
<dbReference type="Gene3D" id="2.60.40.420">
    <property type="entry name" value="Cupredoxins - blue copper proteins"/>
    <property type="match status" value="1"/>
</dbReference>
<dbReference type="Pfam" id="PF02298">
    <property type="entry name" value="Cu_bind_like"/>
    <property type="match status" value="1"/>
</dbReference>
<feature type="domain" description="Phytocyanin" evidence="6">
    <location>
        <begin position="24"/>
        <end position="122"/>
    </location>
</feature>
<dbReference type="InterPro" id="IPR003245">
    <property type="entry name" value="Phytocyanin_dom"/>
</dbReference>
<gene>
    <name evidence="7" type="ORF">CTI12_AA230550</name>
</gene>
<keyword evidence="4" id="KW-0472">Membrane</keyword>
<keyword evidence="5" id="KW-0732">Signal</keyword>
<evidence type="ECO:0000256" key="1">
    <source>
        <dbReference type="ARBA" id="ARBA00022723"/>
    </source>
</evidence>
<dbReference type="InterPro" id="IPR039391">
    <property type="entry name" value="Phytocyanin-like"/>
</dbReference>
<comment type="caution">
    <text evidence="7">The sequence shown here is derived from an EMBL/GenBank/DDBJ whole genome shotgun (WGS) entry which is preliminary data.</text>
</comment>
<evidence type="ECO:0000313" key="7">
    <source>
        <dbReference type="EMBL" id="PWA76788.1"/>
    </source>
</evidence>
<accession>A0A2U1NTI6</accession>
<evidence type="ECO:0000256" key="4">
    <source>
        <dbReference type="SAM" id="Phobius"/>
    </source>
</evidence>
<sequence>MARPVFMFFALLAILVLASTCQATTYTVGDTSGWDISTNVDSWARDKHFVVGDVLVFSYDSSHSVNEVDKDSYDGCNTTKLLQPSSYGNATFTLTKPGNRYFVCGNRLHCYAGMKLHVVVEGKAADEPAGAPEAMAGGDSTGTSTSTSSSTTTTIPSSKNNKPTSLVPNSAMCVPAGFKSLAFVAFIYLLSWIF</sequence>
<dbReference type="EMBL" id="PKPP01002223">
    <property type="protein sequence ID" value="PWA76788.1"/>
    <property type="molecule type" value="Genomic_DNA"/>
</dbReference>
<dbReference type="CDD" id="cd04216">
    <property type="entry name" value="Phytocyanin"/>
    <property type="match status" value="1"/>
</dbReference>